<organism evidence="3 4">
    <name type="scientific">Dinghuibacter silviterrae</name>
    <dbReference type="NCBI Taxonomy" id="1539049"/>
    <lineage>
        <taxon>Bacteria</taxon>
        <taxon>Pseudomonadati</taxon>
        <taxon>Bacteroidota</taxon>
        <taxon>Chitinophagia</taxon>
        <taxon>Chitinophagales</taxon>
        <taxon>Chitinophagaceae</taxon>
        <taxon>Dinghuibacter</taxon>
    </lineage>
</organism>
<dbReference type="PANTHER" id="PTHR37299:SF1">
    <property type="entry name" value="STAGE 0 SPORULATION PROTEIN A HOMOLOG"/>
    <property type="match status" value="1"/>
</dbReference>
<keyword evidence="4" id="KW-1185">Reference proteome</keyword>
<dbReference type="Proteomes" id="UP000294498">
    <property type="component" value="Unassembled WGS sequence"/>
</dbReference>
<dbReference type="SMART" id="SM00448">
    <property type="entry name" value="REC"/>
    <property type="match status" value="1"/>
</dbReference>
<evidence type="ECO:0000259" key="2">
    <source>
        <dbReference type="PROSITE" id="PS50110"/>
    </source>
</evidence>
<dbReference type="InterPro" id="IPR001789">
    <property type="entry name" value="Sig_transdc_resp-reg_receiver"/>
</dbReference>
<protein>
    <submittedName>
        <fullName evidence="3">LytTR family two component transcriptional regulator</fullName>
    </submittedName>
</protein>
<keyword evidence="1" id="KW-0597">Phosphoprotein</keyword>
<dbReference type="OrthoDB" id="1646880at2"/>
<dbReference type="RefSeq" id="WP_133989702.1">
    <property type="nucleotide sequence ID" value="NZ_SODV01000001.1"/>
</dbReference>
<name>A0A4R8DN26_9BACT</name>
<comment type="caution">
    <text evidence="3">The sequence shown here is derived from an EMBL/GenBank/DDBJ whole genome shotgun (WGS) entry which is preliminary data.</text>
</comment>
<accession>A0A4R8DN26</accession>
<dbReference type="PROSITE" id="PS50110">
    <property type="entry name" value="RESPONSE_REGULATORY"/>
    <property type="match status" value="1"/>
</dbReference>
<feature type="modified residue" description="4-aspartylphosphate" evidence="1">
    <location>
        <position position="56"/>
    </location>
</feature>
<dbReference type="SMART" id="SM00850">
    <property type="entry name" value="LytTR"/>
    <property type="match status" value="1"/>
</dbReference>
<feature type="domain" description="Response regulatory" evidence="2">
    <location>
        <begin position="4"/>
        <end position="117"/>
    </location>
</feature>
<dbReference type="InterPro" id="IPR011006">
    <property type="entry name" value="CheY-like_superfamily"/>
</dbReference>
<reference evidence="3 4" key="1">
    <citation type="submission" date="2019-03" db="EMBL/GenBank/DDBJ databases">
        <title>Genomic Encyclopedia of Type Strains, Phase IV (KMG-IV): sequencing the most valuable type-strain genomes for metagenomic binning, comparative biology and taxonomic classification.</title>
        <authorList>
            <person name="Goeker M."/>
        </authorList>
    </citation>
    <scope>NUCLEOTIDE SEQUENCE [LARGE SCALE GENOMIC DNA]</scope>
    <source>
        <strain evidence="3 4">DSM 100059</strain>
    </source>
</reference>
<dbReference type="Gene3D" id="3.40.50.2300">
    <property type="match status" value="1"/>
</dbReference>
<dbReference type="Pfam" id="PF00072">
    <property type="entry name" value="Response_reg"/>
    <property type="match status" value="1"/>
</dbReference>
<gene>
    <name evidence="3" type="ORF">EDB95_0197</name>
</gene>
<dbReference type="SUPFAM" id="SSF52172">
    <property type="entry name" value="CheY-like"/>
    <property type="match status" value="1"/>
</dbReference>
<dbReference type="GO" id="GO:0000156">
    <property type="term" value="F:phosphorelay response regulator activity"/>
    <property type="evidence" value="ECO:0007669"/>
    <property type="project" value="InterPro"/>
</dbReference>
<evidence type="ECO:0000313" key="3">
    <source>
        <dbReference type="EMBL" id="TDW99188.1"/>
    </source>
</evidence>
<dbReference type="Pfam" id="PF04397">
    <property type="entry name" value="LytTR"/>
    <property type="match status" value="1"/>
</dbReference>
<evidence type="ECO:0000313" key="4">
    <source>
        <dbReference type="Proteomes" id="UP000294498"/>
    </source>
</evidence>
<dbReference type="InterPro" id="IPR007492">
    <property type="entry name" value="LytTR_DNA-bd_dom"/>
</dbReference>
<proteinExistence type="predicted"/>
<dbReference type="GO" id="GO:0003677">
    <property type="term" value="F:DNA binding"/>
    <property type="evidence" value="ECO:0007669"/>
    <property type="project" value="InterPro"/>
</dbReference>
<dbReference type="Gene3D" id="2.40.50.1020">
    <property type="entry name" value="LytTr DNA-binding domain"/>
    <property type="match status" value="1"/>
</dbReference>
<evidence type="ECO:0000256" key="1">
    <source>
        <dbReference type="PROSITE-ProRule" id="PRU00169"/>
    </source>
</evidence>
<dbReference type="AlphaFoldDB" id="A0A4R8DN26"/>
<dbReference type="EMBL" id="SODV01000001">
    <property type="protein sequence ID" value="TDW99188.1"/>
    <property type="molecule type" value="Genomic_DNA"/>
</dbReference>
<sequence>MAINTVIIEDEEKSTYVLRELLRKTAPDVEVTGVAGHVEEAIRLIEDQEPQLVFLDIRIGDGLGFDVLKRLQKRAFELICITAYNSYALEAFRYSAIDYLLKPIGIKDLEESVDRVRQRLNGRQDLSGQPAEMISIPTSQGCDFIDPETIVWCLAQGSYTIFHLTDGSKHTATRNMGYYEELLCAGCFVRIHHNTIVNMRQIRSYVKGKGGYVILKNDTKLEVSQRRKTEFLEKMKA</sequence>
<dbReference type="PANTHER" id="PTHR37299">
    <property type="entry name" value="TRANSCRIPTIONAL REGULATOR-RELATED"/>
    <property type="match status" value="1"/>
</dbReference>
<dbReference type="InterPro" id="IPR046947">
    <property type="entry name" value="LytR-like"/>
</dbReference>